<dbReference type="GO" id="GO:0046872">
    <property type="term" value="F:metal ion binding"/>
    <property type="evidence" value="ECO:0007669"/>
    <property type="project" value="UniProtKB-KW"/>
</dbReference>
<keyword evidence="3 4" id="KW-0440">LIM domain</keyword>
<dbReference type="PROSITE" id="PS00478">
    <property type="entry name" value="LIM_DOMAIN_1"/>
    <property type="match status" value="1"/>
</dbReference>
<comment type="caution">
    <text evidence="7">The sequence shown here is derived from an EMBL/GenBank/DDBJ whole genome shotgun (WGS) entry which is preliminary data.</text>
</comment>
<evidence type="ECO:0000313" key="8">
    <source>
        <dbReference type="Proteomes" id="UP000324632"/>
    </source>
</evidence>
<dbReference type="Gene3D" id="2.10.110.10">
    <property type="entry name" value="Cysteine Rich Protein"/>
    <property type="match status" value="1"/>
</dbReference>
<dbReference type="AlphaFoldDB" id="A0A5A9P442"/>
<feature type="compositionally biased region" description="Low complexity" evidence="5">
    <location>
        <begin position="67"/>
        <end position="88"/>
    </location>
</feature>
<evidence type="ECO:0000256" key="4">
    <source>
        <dbReference type="PROSITE-ProRule" id="PRU00125"/>
    </source>
</evidence>
<dbReference type="InterPro" id="IPR052621">
    <property type="entry name" value="Cell_Prolif/Cornif_Regul"/>
</dbReference>
<dbReference type="PROSITE" id="PS50023">
    <property type="entry name" value="LIM_DOMAIN_2"/>
    <property type="match status" value="1"/>
</dbReference>
<feature type="compositionally biased region" description="Low complexity" evidence="5">
    <location>
        <begin position="236"/>
        <end position="248"/>
    </location>
</feature>
<dbReference type="InterPro" id="IPR001781">
    <property type="entry name" value="Znf_LIM"/>
</dbReference>
<keyword evidence="1 4" id="KW-0479">Metal-binding</keyword>
<name>A0A5A9P442_9TELE</name>
<dbReference type="PANTHER" id="PTHR15468:SF7">
    <property type="entry name" value="SCIELLIN"/>
    <property type="match status" value="1"/>
</dbReference>
<accession>A0A5A9P442</accession>
<evidence type="ECO:0000259" key="6">
    <source>
        <dbReference type="PROSITE" id="PS50023"/>
    </source>
</evidence>
<dbReference type="EMBL" id="SOYY01000010">
    <property type="protein sequence ID" value="KAA0715941.1"/>
    <property type="molecule type" value="Genomic_DNA"/>
</dbReference>
<evidence type="ECO:0000256" key="5">
    <source>
        <dbReference type="SAM" id="MobiDB-lite"/>
    </source>
</evidence>
<sequence>MSFTGKSYSKIQTASSRTVLEDSKKKTSLLKDNSWIKKNVDEDEPVVPGANFGKSVLSVTRSKENITSSTGLTSKTESKSTTVTTPSSVQALTKRFGGSQDKLDETSKTTTTRSTVRTQPKSSTLSMTTTVKDGTKVTETVTTTRKSSSKLETIPAKDFSDIKTKSSGEYKTEVTTVKSSKDTTDWPTSTVRSTTSTKTYTMGDVSPVKTTSYSLKSTKSTEDQLFDTLIPTSIKKTSSTTNSRSTSPDKTSASDYKSEVTTWKSSVNTVDGPTSPVMTTSSIKTYSKEEATSPVKTTTSIKTYTKGDVSPTKSKSYSFQSTKSTEDQLFDTLIPTSIKTTYTKSNSSREDQDISVSKTIRTVYSSNDRHEWDSVTSPSYSTRTSYTETRPSDYLSDNITSKSSTTVYTSPSITSNSSTTVYTSSERKVSERDLCTFCRKNMYTDEKIILDDMNINCHARCFNCDVCNTSLGHLKAGDSLWVYRSAVHCEGCFNVTKGKWHR</sequence>
<evidence type="ECO:0000256" key="2">
    <source>
        <dbReference type="ARBA" id="ARBA00022833"/>
    </source>
</evidence>
<organism evidence="7 8">
    <name type="scientific">Triplophysa tibetana</name>
    <dbReference type="NCBI Taxonomy" id="1572043"/>
    <lineage>
        <taxon>Eukaryota</taxon>
        <taxon>Metazoa</taxon>
        <taxon>Chordata</taxon>
        <taxon>Craniata</taxon>
        <taxon>Vertebrata</taxon>
        <taxon>Euteleostomi</taxon>
        <taxon>Actinopterygii</taxon>
        <taxon>Neopterygii</taxon>
        <taxon>Teleostei</taxon>
        <taxon>Ostariophysi</taxon>
        <taxon>Cypriniformes</taxon>
        <taxon>Nemacheilidae</taxon>
        <taxon>Triplophysa</taxon>
    </lineage>
</organism>
<dbReference type="PANTHER" id="PTHR15468">
    <property type="entry name" value="ZNF185"/>
    <property type="match status" value="1"/>
</dbReference>
<dbReference type="SMART" id="SM00132">
    <property type="entry name" value="LIM"/>
    <property type="match status" value="1"/>
</dbReference>
<dbReference type="GO" id="GO:0008544">
    <property type="term" value="P:epidermis development"/>
    <property type="evidence" value="ECO:0007669"/>
    <property type="project" value="TreeGrafter"/>
</dbReference>
<feature type="compositionally biased region" description="Polar residues" evidence="5">
    <location>
        <begin position="1"/>
        <end position="18"/>
    </location>
</feature>
<evidence type="ECO:0000313" key="7">
    <source>
        <dbReference type="EMBL" id="KAA0715941.1"/>
    </source>
</evidence>
<keyword evidence="8" id="KW-1185">Reference proteome</keyword>
<dbReference type="Proteomes" id="UP000324632">
    <property type="component" value="Chromosome 10"/>
</dbReference>
<feature type="compositionally biased region" description="Polar residues" evidence="5">
    <location>
        <begin position="249"/>
        <end position="258"/>
    </location>
</feature>
<reference evidence="7 8" key="1">
    <citation type="journal article" date="2019" name="Mol. Ecol. Resour.">
        <title>Chromosome-level genome assembly of Triplophysa tibetana, a fish adapted to the harsh high-altitude environment of the Tibetan Plateau.</title>
        <authorList>
            <person name="Yang X."/>
            <person name="Liu H."/>
            <person name="Ma Z."/>
            <person name="Zou Y."/>
            <person name="Zou M."/>
            <person name="Mao Y."/>
            <person name="Li X."/>
            <person name="Wang H."/>
            <person name="Chen T."/>
            <person name="Wang W."/>
            <person name="Yang R."/>
        </authorList>
    </citation>
    <scope>NUCLEOTIDE SEQUENCE [LARGE SCALE GENOMIC DNA]</scope>
    <source>
        <strain evidence="7">TTIB1903HZAU</strain>
        <tissue evidence="7">Muscle</tissue>
    </source>
</reference>
<evidence type="ECO:0000256" key="1">
    <source>
        <dbReference type="ARBA" id="ARBA00022723"/>
    </source>
</evidence>
<proteinExistence type="predicted"/>
<feature type="region of interest" description="Disordered" evidence="5">
    <location>
        <begin position="236"/>
        <end position="258"/>
    </location>
</feature>
<gene>
    <name evidence="7" type="ORF">E1301_Tti023656</name>
</gene>
<evidence type="ECO:0000256" key="3">
    <source>
        <dbReference type="ARBA" id="ARBA00023038"/>
    </source>
</evidence>
<keyword evidence="2 4" id="KW-0862">Zinc</keyword>
<feature type="domain" description="LIM zinc-binding" evidence="6">
    <location>
        <begin position="433"/>
        <end position="499"/>
    </location>
</feature>
<dbReference type="GO" id="GO:0005737">
    <property type="term" value="C:cytoplasm"/>
    <property type="evidence" value="ECO:0007669"/>
    <property type="project" value="TreeGrafter"/>
</dbReference>
<feature type="compositionally biased region" description="Low complexity" evidence="5">
    <location>
        <begin position="108"/>
        <end position="118"/>
    </location>
</feature>
<protein>
    <submittedName>
        <fullName evidence="7">Sciellin</fullName>
    </submittedName>
</protein>
<feature type="region of interest" description="Disordered" evidence="5">
    <location>
        <begin position="1"/>
        <end position="123"/>
    </location>
</feature>